<dbReference type="Pfam" id="PF03876">
    <property type="entry name" value="SHS2_Rpb7-N"/>
    <property type="match status" value="1"/>
</dbReference>
<dbReference type="Proteomes" id="UP000193240">
    <property type="component" value="Unassembled WGS sequence"/>
</dbReference>
<evidence type="ECO:0000256" key="7">
    <source>
        <dbReference type="RuleBase" id="RU369086"/>
    </source>
</evidence>
<feature type="region of interest" description="Disordered" evidence="8">
    <location>
        <begin position="181"/>
        <end position="227"/>
    </location>
</feature>
<keyword evidence="5 7" id="KW-0804">Transcription</keyword>
<dbReference type="InterPro" id="IPR041178">
    <property type="entry name" value="RPA43_OB"/>
</dbReference>
<proteinExistence type="inferred from homology"/>
<gene>
    <name evidence="11" type="ORF">B5807_09634</name>
</gene>
<feature type="compositionally biased region" description="Basic and acidic residues" evidence="8">
    <location>
        <begin position="202"/>
        <end position="221"/>
    </location>
</feature>
<dbReference type="FunFam" id="3.30.1490.120:FF:000004">
    <property type="entry name" value="RNA polymerase I subunit Rpa43"/>
    <property type="match status" value="1"/>
</dbReference>
<protein>
    <recommendedName>
        <fullName evidence="7">DNA-directed RNA polymerase subunit</fullName>
    </recommendedName>
</protein>
<keyword evidence="3 7" id="KW-0240">DNA-directed RNA polymerase</keyword>
<dbReference type="Gene3D" id="2.40.50.1060">
    <property type="match status" value="1"/>
</dbReference>
<evidence type="ECO:0000256" key="2">
    <source>
        <dbReference type="ARBA" id="ARBA00005930"/>
    </source>
</evidence>
<dbReference type="InterPro" id="IPR045113">
    <property type="entry name" value="Rpb7-like"/>
</dbReference>
<comment type="subcellular location">
    <subcellularLocation>
        <location evidence="1">Nucleus</location>
        <location evidence="1">Nucleolus</location>
    </subcellularLocation>
</comment>
<dbReference type="PANTHER" id="PTHR12709:SF5">
    <property type="entry name" value="DNA-DIRECTED RNA POLYMERASE I SUBUNIT RPA43"/>
    <property type="match status" value="1"/>
</dbReference>
<evidence type="ECO:0000256" key="1">
    <source>
        <dbReference type="ARBA" id="ARBA00004604"/>
    </source>
</evidence>
<dbReference type="STRING" id="105696.A0A1Y2LQM6"/>
<evidence type="ECO:0000256" key="3">
    <source>
        <dbReference type="ARBA" id="ARBA00022478"/>
    </source>
</evidence>
<dbReference type="FunCoup" id="A0A1Y2LQM6">
    <property type="interactions" value="261"/>
</dbReference>
<evidence type="ECO:0000256" key="6">
    <source>
        <dbReference type="ARBA" id="ARBA00023242"/>
    </source>
</evidence>
<dbReference type="PANTHER" id="PTHR12709">
    <property type="entry name" value="DNA-DIRECTED RNA POLYMERASE II, III"/>
    <property type="match status" value="1"/>
</dbReference>
<accession>A0A1Y2LQM6</accession>
<dbReference type="InParanoid" id="A0A1Y2LQM6"/>
<dbReference type="GO" id="GO:0006361">
    <property type="term" value="P:transcription initiation at RNA polymerase I promoter"/>
    <property type="evidence" value="ECO:0007669"/>
    <property type="project" value="UniProtKB-ARBA"/>
</dbReference>
<evidence type="ECO:0000256" key="4">
    <source>
        <dbReference type="ARBA" id="ARBA00022553"/>
    </source>
</evidence>
<evidence type="ECO:0000256" key="8">
    <source>
        <dbReference type="SAM" id="MobiDB-lite"/>
    </source>
</evidence>
<dbReference type="Pfam" id="PF17875">
    <property type="entry name" value="RPA43_OB"/>
    <property type="match status" value="1"/>
</dbReference>
<dbReference type="InterPro" id="IPR005576">
    <property type="entry name" value="Rpb7-like_N"/>
</dbReference>
<dbReference type="GO" id="GO:0005736">
    <property type="term" value="C:RNA polymerase I complex"/>
    <property type="evidence" value="ECO:0007669"/>
    <property type="project" value="UniProtKB-ARBA"/>
</dbReference>
<dbReference type="Gene3D" id="3.30.1490.120">
    <property type="entry name" value="RNA polymerase Rpb7-like, N-terminal domain"/>
    <property type="match status" value="1"/>
</dbReference>
<evidence type="ECO:0000313" key="12">
    <source>
        <dbReference type="Proteomes" id="UP000193240"/>
    </source>
</evidence>
<reference evidence="11 12" key="1">
    <citation type="journal article" date="2017" name="Genome Announc.">
        <title>Genome sequence of the saprophytic ascomycete Epicoccum nigrum ICMP 19927 strain isolated from New Zealand.</title>
        <authorList>
            <person name="Fokin M."/>
            <person name="Fleetwood D."/>
            <person name="Weir B.S."/>
            <person name="Villas-Boas S.G."/>
        </authorList>
    </citation>
    <scope>NUCLEOTIDE SEQUENCE [LARGE SCALE GENOMIC DNA]</scope>
    <source>
        <strain evidence="11 12">ICMP 19927</strain>
    </source>
</reference>
<keyword evidence="4" id="KW-0597">Phosphoprotein</keyword>
<keyword evidence="6 7" id="KW-0539">Nucleus</keyword>
<feature type="domain" description="RNA polymerase Rpb7-like N-terminal" evidence="9">
    <location>
        <begin position="16"/>
        <end position="63"/>
    </location>
</feature>
<organism evidence="11 12">
    <name type="scientific">Epicoccum nigrum</name>
    <name type="common">Soil fungus</name>
    <name type="synonym">Epicoccum purpurascens</name>
    <dbReference type="NCBI Taxonomy" id="105696"/>
    <lineage>
        <taxon>Eukaryota</taxon>
        <taxon>Fungi</taxon>
        <taxon>Dikarya</taxon>
        <taxon>Ascomycota</taxon>
        <taxon>Pezizomycotina</taxon>
        <taxon>Dothideomycetes</taxon>
        <taxon>Pleosporomycetidae</taxon>
        <taxon>Pleosporales</taxon>
        <taxon>Pleosporineae</taxon>
        <taxon>Didymellaceae</taxon>
        <taxon>Epicoccum</taxon>
    </lineage>
</organism>
<dbReference type="GO" id="GO:0006362">
    <property type="term" value="P:transcription elongation by RNA polymerase I"/>
    <property type="evidence" value="ECO:0007669"/>
    <property type="project" value="UniProtKB-ARBA"/>
</dbReference>
<evidence type="ECO:0000313" key="11">
    <source>
        <dbReference type="EMBL" id="OSS45889.1"/>
    </source>
</evidence>
<dbReference type="OMA" id="TYYPPFN"/>
<dbReference type="InterPro" id="IPR036898">
    <property type="entry name" value="RNA_pol_Rpb7-like_N_sf"/>
</dbReference>
<dbReference type="EMBL" id="KZ107853">
    <property type="protein sequence ID" value="OSS45889.1"/>
    <property type="molecule type" value="Genomic_DNA"/>
</dbReference>
<sequence>MAPLPSTNLFTERISQYVSLPPSALNTPLPALCANVFSPLLLSYFAPARGIVLAYEDVKLSSRAPTSSKTGSTEDVESDDDEVMLRHVDEYAMPFIWATATFLVFRPTKNSHITARIVHSSKTHITLSYLNIFPVSVLAAQLPSGWSFEAGAAGEGEGVWKDAQGEAVEGDLSVRVVDFDGRTDGKSKGKGVRLEGSLVGEEEARGREKGKGKGKEREKARKGILKA</sequence>
<comment type="function">
    <text evidence="7">DNA-dependent RNA polymerase which catalyzes the transcription of DNA into RNA using the four ribonucleoside triphosphates as substrates.</text>
</comment>
<name>A0A1Y2LQM6_EPING</name>
<comment type="similarity">
    <text evidence="2">Belongs to the eukaryotic RPA43 RNA polymerase subunit family.</text>
</comment>
<evidence type="ECO:0000259" key="10">
    <source>
        <dbReference type="Pfam" id="PF17875"/>
    </source>
</evidence>
<dbReference type="AlphaFoldDB" id="A0A1Y2LQM6"/>
<feature type="domain" description="RPA43 OB" evidence="10">
    <location>
        <begin position="107"/>
        <end position="198"/>
    </location>
</feature>
<keyword evidence="12" id="KW-1185">Reference proteome</keyword>
<evidence type="ECO:0000256" key="5">
    <source>
        <dbReference type="ARBA" id="ARBA00023163"/>
    </source>
</evidence>
<evidence type="ECO:0000259" key="9">
    <source>
        <dbReference type="Pfam" id="PF03876"/>
    </source>
</evidence>